<evidence type="ECO:0000313" key="3">
    <source>
        <dbReference type="Proteomes" id="UP000008022"/>
    </source>
</evidence>
<dbReference type="Proteomes" id="UP000008022">
    <property type="component" value="Unassembled WGS sequence"/>
</dbReference>
<dbReference type="AlphaFoldDB" id="A0A0E0RBE7"/>
<evidence type="ECO:0000313" key="2">
    <source>
        <dbReference type="EnsemblPlants" id="ORUFI11G22770.1"/>
    </source>
</evidence>
<feature type="region of interest" description="Disordered" evidence="1">
    <location>
        <begin position="103"/>
        <end position="135"/>
    </location>
</feature>
<protein>
    <submittedName>
        <fullName evidence="2">Uncharacterized protein</fullName>
    </submittedName>
</protein>
<proteinExistence type="predicted"/>
<accession>A0A0E0RBE7</accession>
<dbReference type="Gramene" id="ORUFI11G22770.1">
    <property type="protein sequence ID" value="ORUFI11G22770.1"/>
    <property type="gene ID" value="ORUFI11G22770"/>
</dbReference>
<dbReference type="HOGENOM" id="CLU_597701_0_0_1"/>
<reference evidence="3" key="1">
    <citation type="submission" date="2013-06" db="EMBL/GenBank/DDBJ databases">
        <authorList>
            <person name="Zhao Q."/>
        </authorList>
    </citation>
    <scope>NUCLEOTIDE SEQUENCE</scope>
    <source>
        <strain evidence="3">cv. W1943</strain>
    </source>
</reference>
<dbReference type="OMA" id="WASAQHT"/>
<dbReference type="EnsemblPlants" id="ORUFI11G22770.1">
    <property type="protein sequence ID" value="ORUFI11G22770.1"/>
    <property type="gene ID" value="ORUFI11G22770"/>
</dbReference>
<feature type="region of interest" description="Disordered" evidence="1">
    <location>
        <begin position="160"/>
        <end position="245"/>
    </location>
</feature>
<organism evidence="2 3">
    <name type="scientific">Oryza rufipogon</name>
    <name type="common">Brownbeard rice</name>
    <name type="synonym">Asian wild rice</name>
    <dbReference type="NCBI Taxonomy" id="4529"/>
    <lineage>
        <taxon>Eukaryota</taxon>
        <taxon>Viridiplantae</taxon>
        <taxon>Streptophyta</taxon>
        <taxon>Embryophyta</taxon>
        <taxon>Tracheophyta</taxon>
        <taxon>Spermatophyta</taxon>
        <taxon>Magnoliopsida</taxon>
        <taxon>Liliopsida</taxon>
        <taxon>Poales</taxon>
        <taxon>Poaceae</taxon>
        <taxon>BOP clade</taxon>
        <taxon>Oryzoideae</taxon>
        <taxon>Oryzeae</taxon>
        <taxon>Oryzinae</taxon>
        <taxon>Oryza</taxon>
    </lineage>
</organism>
<evidence type="ECO:0000256" key="1">
    <source>
        <dbReference type="SAM" id="MobiDB-lite"/>
    </source>
</evidence>
<feature type="region of interest" description="Disordered" evidence="1">
    <location>
        <begin position="267"/>
        <end position="291"/>
    </location>
</feature>
<reference evidence="2" key="2">
    <citation type="submission" date="2015-06" db="UniProtKB">
        <authorList>
            <consortium name="EnsemblPlants"/>
        </authorList>
    </citation>
    <scope>IDENTIFICATION</scope>
</reference>
<name>A0A0E0RBE7_ORYRU</name>
<keyword evidence="3" id="KW-1185">Reference proteome</keyword>
<sequence length="447" mass="48807">MPVGEFADFGMDVGTVSPSPLANVGGSQPRWKKPGEGYLKINVDGAFSGIAQNLVAGASSSEIAIAVSAGSGNLQNVSEPSQAEAEAETCLQAFKFASDAAQLHNEPSPDDNLPSRLRRPPPPPRWMPATDEGTASTVSAISVASTEAGRALDAVARRVRQRPHRLDDERSSAWASAQHTYPARTTAATTIDDDDDNDLTTMSSESEDDGDRRISRLRLPPVTARVAPQPGGAKGAMPRHGRPSLRLRCPASVTKLAMANCRWKMKNARRRRDGSEPWTSTRRRYDTSSTGLRPPPLAAILTHNAIAIAGEESLGAAAVAALVNLDRLELDLRHNAPCSRKRSAVAMANLYKRDYSSRSLLLQFRYKLDFDKSVDLFVHRSSKPKLSLDDDDEEEEEVSDIAVLSGQSFECLQSTLKRVSLQFRMEIEDQLLWIAACQLLRRKRHGS</sequence>